<feature type="compositionally biased region" description="Basic and acidic residues" evidence="1">
    <location>
        <begin position="534"/>
        <end position="546"/>
    </location>
</feature>
<keyword evidence="4" id="KW-1185">Reference proteome</keyword>
<feature type="domain" description="CBM21" evidence="2">
    <location>
        <begin position="267"/>
        <end position="379"/>
    </location>
</feature>
<sequence length="777" mass="82460">PETSRSSTPSTAQASLIPLHVLPEVRSPPRRSLAMAADSLQLNLRRGRRPRLFGFTEIPDSGSSASSAASSVNNSRSNSPERKGASPLGLTLDGDGTGSIGASISIPSGPGPGSVLPRRGPVRAHADDHIMLTPRRARDNGLKLDFTGITPLTSPIDPASTYIPSPYSAKLIRKKSGELVKPALKYGGPLTASGTPMAVHFDSQLERVKLFNKDHKPQVVSRDGSPTQYTTSEGEEFPFPSTDDEAATRSAAEERKVLSIKLPNFPSSPNTFADLQLESLYLDESDRKTLRGVIVVKNFAFNKWVAVRFTLDWWQTTSEVSASHKETIREGAYDRFSFAIKLGDVMAKIEEKTLFMCVRYNSEGREIWDSNNGENYQVNFERKAAAPVAVDKASLLSPGLARGGGKRMMNQWGGVGKAGKDDDRMASLREKLSRLTAEDDEMNAVPQLSPNRSSYLSAGKRGVNFGGSPNSSPRKGFAALADLDPAQGIPSQALAARYDFGSAFKGAREGRSASPDSRNAELPNVRTGLLAFEPKGDTPTRPERPGMDYYSPRYSPKSPLPVPASATSSAIGILPTPLEVPDVTVQGPSPPPPDSPIATISHASGSTTKSPTRPTFGRSSTSPALITTSLPHRPSSVRPPSSPLARSPALPPSSPTALPTSRLAMSGSRSPSPPILGMSTSGSGDSMASYSSFIEQFCWGGGSSTTPTPTSSNEISPPRRTHSSSSLDEYFAHSSSTASMAGGSGLATPRAPSGRQGPEYGAYGESGMRGYVAAQVK</sequence>
<feature type="region of interest" description="Disordered" evidence="1">
    <location>
        <begin position="216"/>
        <end position="246"/>
    </location>
</feature>
<feature type="region of interest" description="Disordered" evidence="1">
    <location>
        <begin position="507"/>
        <end position="567"/>
    </location>
</feature>
<feature type="region of interest" description="Disordered" evidence="1">
    <location>
        <begin position="579"/>
        <end position="687"/>
    </location>
</feature>
<feature type="compositionally biased region" description="Polar residues" evidence="1">
    <location>
        <begin position="1"/>
        <end position="14"/>
    </location>
</feature>
<dbReference type="InterPro" id="IPR005036">
    <property type="entry name" value="CBM21_dom"/>
</dbReference>
<evidence type="ECO:0000313" key="3">
    <source>
        <dbReference type="EMBL" id="KAI9632903.1"/>
    </source>
</evidence>
<feature type="region of interest" description="Disordered" evidence="1">
    <location>
        <begin position="701"/>
        <end position="766"/>
    </location>
</feature>
<comment type="caution">
    <text evidence="3">The sequence shown here is derived from an EMBL/GenBank/DDBJ whole genome shotgun (WGS) entry which is preliminary data.</text>
</comment>
<name>A0AA38H2D6_9TREE</name>
<feature type="non-terminal residue" evidence="3">
    <location>
        <position position="777"/>
    </location>
</feature>
<dbReference type="AlphaFoldDB" id="A0AA38H2D6"/>
<proteinExistence type="predicted"/>
<feature type="region of interest" description="Disordered" evidence="1">
    <location>
        <begin position="55"/>
        <end position="121"/>
    </location>
</feature>
<gene>
    <name evidence="3" type="ORF">MKK02DRAFT_20037</name>
</gene>
<dbReference type="PANTHER" id="PTHR12307:SF36">
    <property type="entry name" value="GLYCOGEN-BINDING SUBUNIT 76A"/>
    <property type="match status" value="1"/>
</dbReference>
<accession>A0AA38H2D6</accession>
<reference evidence="3" key="1">
    <citation type="journal article" date="2022" name="G3 (Bethesda)">
        <title>High quality genome of the basidiomycete yeast Dioszegia hungarica PDD-24b-2 isolated from cloud water.</title>
        <authorList>
            <person name="Jarrige D."/>
            <person name="Haridas S."/>
            <person name="Bleykasten-Grosshans C."/>
            <person name="Joly M."/>
            <person name="Nadalig T."/>
            <person name="Sancelme M."/>
            <person name="Vuilleumier S."/>
            <person name="Grigoriev I.V."/>
            <person name="Amato P."/>
            <person name="Bringel F."/>
        </authorList>
    </citation>
    <scope>NUCLEOTIDE SEQUENCE</scope>
    <source>
        <strain evidence="3">PDD-24b-2</strain>
    </source>
</reference>
<feature type="region of interest" description="Disordered" evidence="1">
    <location>
        <begin position="1"/>
        <end position="32"/>
    </location>
</feature>
<dbReference type="GO" id="GO:0008157">
    <property type="term" value="F:protein phosphatase 1 binding"/>
    <property type="evidence" value="ECO:0007669"/>
    <property type="project" value="TreeGrafter"/>
</dbReference>
<feature type="compositionally biased region" description="Low complexity" evidence="1">
    <location>
        <begin position="629"/>
        <end position="648"/>
    </location>
</feature>
<feature type="compositionally biased region" description="Low complexity" evidence="1">
    <location>
        <begin position="677"/>
        <end position="687"/>
    </location>
</feature>
<dbReference type="GeneID" id="77725386"/>
<dbReference type="GO" id="GO:0000164">
    <property type="term" value="C:protein phosphatase type 1 complex"/>
    <property type="evidence" value="ECO:0007669"/>
    <property type="project" value="TreeGrafter"/>
</dbReference>
<dbReference type="EMBL" id="JAKWFO010000014">
    <property type="protein sequence ID" value="KAI9632903.1"/>
    <property type="molecule type" value="Genomic_DNA"/>
</dbReference>
<protein>
    <submittedName>
        <fullName evidence="3">Phosphatase regulatory subunit-domain-containing protein</fullName>
    </submittedName>
</protein>
<dbReference type="Pfam" id="PF03370">
    <property type="entry name" value="CBM_21"/>
    <property type="match status" value="1"/>
</dbReference>
<dbReference type="InterPro" id="IPR038175">
    <property type="entry name" value="CBM21_dom_sf"/>
</dbReference>
<dbReference type="PROSITE" id="PS51159">
    <property type="entry name" value="CBM21"/>
    <property type="match status" value="1"/>
</dbReference>
<evidence type="ECO:0000259" key="2">
    <source>
        <dbReference type="PROSITE" id="PS51159"/>
    </source>
</evidence>
<dbReference type="RefSeq" id="XP_052942680.1">
    <property type="nucleotide sequence ID" value="XM_053086185.1"/>
</dbReference>
<feature type="compositionally biased region" description="Low complexity" evidence="1">
    <location>
        <begin position="88"/>
        <end position="108"/>
    </location>
</feature>
<organism evidence="3 4">
    <name type="scientific">Dioszegia hungarica</name>
    <dbReference type="NCBI Taxonomy" id="4972"/>
    <lineage>
        <taxon>Eukaryota</taxon>
        <taxon>Fungi</taxon>
        <taxon>Dikarya</taxon>
        <taxon>Basidiomycota</taxon>
        <taxon>Agaricomycotina</taxon>
        <taxon>Tremellomycetes</taxon>
        <taxon>Tremellales</taxon>
        <taxon>Bulleribasidiaceae</taxon>
        <taxon>Dioszegia</taxon>
    </lineage>
</organism>
<feature type="compositionally biased region" description="Low complexity" evidence="1">
    <location>
        <begin position="61"/>
        <end position="78"/>
    </location>
</feature>
<dbReference type="GO" id="GO:0005979">
    <property type="term" value="P:regulation of glycogen biosynthetic process"/>
    <property type="evidence" value="ECO:0007669"/>
    <property type="project" value="TreeGrafter"/>
</dbReference>
<dbReference type="PANTHER" id="PTHR12307">
    <property type="entry name" value="PROTEIN PHOSPHATASE 1 REGULATORY SUBUNIT"/>
    <property type="match status" value="1"/>
</dbReference>
<evidence type="ECO:0000256" key="1">
    <source>
        <dbReference type="SAM" id="MobiDB-lite"/>
    </source>
</evidence>
<feature type="compositionally biased region" description="Low complexity" evidence="1">
    <location>
        <begin position="732"/>
        <end position="741"/>
    </location>
</feature>
<evidence type="ECO:0000313" key="4">
    <source>
        <dbReference type="Proteomes" id="UP001164286"/>
    </source>
</evidence>
<dbReference type="Proteomes" id="UP001164286">
    <property type="component" value="Unassembled WGS sequence"/>
</dbReference>
<feature type="compositionally biased region" description="Polar residues" evidence="1">
    <location>
        <begin position="601"/>
        <end position="628"/>
    </location>
</feature>
<dbReference type="InterPro" id="IPR050782">
    <property type="entry name" value="PP1_regulatory_subunit_3"/>
</dbReference>
<dbReference type="GO" id="GO:2001069">
    <property type="term" value="F:glycogen binding"/>
    <property type="evidence" value="ECO:0007669"/>
    <property type="project" value="TreeGrafter"/>
</dbReference>
<dbReference type="Gene3D" id="2.60.40.2440">
    <property type="entry name" value="Carbohydrate binding type-21 domain"/>
    <property type="match status" value="1"/>
</dbReference>